<proteinExistence type="predicted"/>
<dbReference type="InterPro" id="IPR028978">
    <property type="entry name" value="Chorismate_lyase_/UTRA_dom_sf"/>
</dbReference>
<organism evidence="2">
    <name type="scientific">bioreactor metagenome</name>
    <dbReference type="NCBI Taxonomy" id="1076179"/>
    <lineage>
        <taxon>unclassified sequences</taxon>
        <taxon>metagenomes</taxon>
        <taxon>ecological metagenomes</taxon>
    </lineage>
</organism>
<dbReference type="Gene3D" id="3.40.1410.10">
    <property type="entry name" value="Chorismate lyase-like"/>
    <property type="match status" value="1"/>
</dbReference>
<reference evidence="2" key="1">
    <citation type="submission" date="2019-08" db="EMBL/GenBank/DDBJ databases">
        <authorList>
            <person name="Kucharzyk K."/>
            <person name="Murdoch R.W."/>
            <person name="Higgins S."/>
            <person name="Loffler F."/>
        </authorList>
    </citation>
    <scope>NUCLEOTIDE SEQUENCE</scope>
</reference>
<dbReference type="InterPro" id="IPR011663">
    <property type="entry name" value="UTRA"/>
</dbReference>
<sequence>MLFEKTFMAIDLHPEISLKVLQGSKYRYAEEHGFTIDWAYQNITPIYPPDYIAQELKISTNQSILRVANTTYTPEGIVFDYTELYLNTEVYQLNIIKRR</sequence>
<dbReference type="GO" id="GO:0006355">
    <property type="term" value="P:regulation of DNA-templated transcription"/>
    <property type="evidence" value="ECO:0007669"/>
    <property type="project" value="InterPro"/>
</dbReference>
<dbReference type="Pfam" id="PF07702">
    <property type="entry name" value="UTRA"/>
    <property type="match status" value="1"/>
</dbReference>
<evidence type="ECO:0000313" key="2">
    <source>
        <dbReference type="EMBL" id="MPN43803.1"/>
    </source>
</evidence>
<dbReference type="GO" id="GO:0003677">
    <property type="term" value="F:DNA binding"/>
    <property type="evidence" value="ECO:0007669"/>
    <property type="project" value="InterPro"/>
</dbReference>
<dbReference type="SUPFAM" id="SSF64288">
    <property type="entry name" value="Chorismate lyase-like"/>
    <property type="match status" value="1"/>
</dbReference>
<protein>
    <submittedName>
        <fullName evidence="2">Mannosyl-D-glycerate transport/metabolism system repressor MngR</fullName>
    </submittedName>
</protein>
<dbReference type="EMBL" id="VSSQ01102434">
    <property type="protein sequence ID" value="MPN43803.1"/>
    <property type="molecule type" value="Genomic_DNA"/>
</dbReference>
<accession>A0A645I8S2</accession>
<evidence type="ECO:0000259" key="1">
    <source>
        <dbReference type="Pfam" id="PF07702"/>
    </source>
</evidence>
<name>A0A645I8S2_9ZZZZ</name>
<dbReference type="AlphaFoldDB" id="A0A645I8S2"/>
<comment type="caution">
    <text evidence="2">The sequence shown here is derived from an EMBL/GenBank/DDBJ whole genome shotgun (WGS) entry which is preliminary data.</text>
</comment>
<feature type="domain" description="UbiC transcription regulator-associated" evidence="1">
    <location>
        <begin position="1"/>
        <end position="91"/>
    </location>
</feature>
<gene>
    <name evidence="2" type="primary">mngR_5</name>
    <name evidence="2" type="ORF">SDC9_191364</name>
</gene>